<dbReference type="SUPFAM" id="SSF57903">
    <property type="entry name" value="FYVE/PHD zinc finger"/>
    <property type="match status" value="1"/>
</dbReference>
<dbReference type="PANTHER" id="PTHR46695">
    <property type="entry name" value="ZINC FINGER CCCH DOMAIN-CONTAINING PROTEIN 44-RELATED"/>
    <property type="match status" value="1"/>
</dbReference>
<evidence type="ECO:0000256" key="3">
    <source>
        <dbReference type="ARBA" id="ARBA00022833"/>
    </source>
</evidence>
<evidence type="ECO:0000256" key="1">
    <source>
        <dbReference type="ARBA" id="ARBA00022723"/>
    </source>
</evidence>
<dbReference type="InterPro" id="IPR055198">
    <property type="entry name" value="NSD_PHD"/>
</dbReference>
<comment type="caution">
    <text evidence="6">The sequence shown here is derived from an EMBL/GenBank/DDBJ whole genome shotgun (WGS) entry which is preliminary data.</text>
</comment>
<evidence type="ECO:0000256" key="2">
    <source>
        <dbReference type="ARBA" id="ARBA00022771"/>
    </source>
</evidence>
<proteinExistence type="predicted"/>
<feature type="domain" description="Histone-lysine N-methyltransferase NSD-like PHD zinc finger" evidence="5">
    <location>
        <begin position="58"/>
        <end position="99"/>
    </location>
</feature>
<evidence type="ECO:0000313" key="6">
    <source>
        <dbReference type="EMBL" id="KAG5377986.1"/>
    </source>
</evidence>
<feature type="signal peptide" evidence="4">
    <location>
        <begin position="1"/>
        <end position="17"/>
    </location>
</feature>
<reference evidence="6 7" key="1">
    <citation type="submission" date="2021-03" db="EMBL/GenBank/DDBJ databases">
        <authorList>
            <person name="King G.J."/>
            <person name="Bancroft I."/>
            <person name="Baten A."/>
            <person name="Bloomfield J."/>
            <person name="Borpatragohain P."/>
            <person name="He Z."/>
            <person name="Irish N."/>
            <person name="Irwin J."/>
            <person name="Liu K."/>
            <person name="Mauleon R.P."/>
            <person name="Moore J."/>
            <person name="Morris R."/>
            <person name="Ostergaard L."/>
            <person name="Wang B."/>
            <person name="Wells R."/>
        </authorList>
    </citation>
    <scope>NUCLEOTIDE SEQUENCE [LARGE SCALE GENOMIC DNA]</scope>
    <source>
        <strain evidence="6">R-o-18</strain>
        <tissue evidence="6">Leaf</tissue>
    </source>
</reference>
<keyword evidence="4" id="KW-0732">Signal</keyword>
<sequence length="144" mass="16771">MMILLLLRLACFDSIDVKVKLEEESDCVKKTRPRRGRLQRTNGKASPISTRKRREDEDVCFVCFDGGSLVLCDRRGCTKVYHPVCISVLNLSSYKDQNETVVQVDFDDQCSWEYLFKIYWVSLKEKLSLSLDDLTKARNPWKII</sequence>
<name>A0ABQ7KV10_BRACM</name>
<protein>
    <recommendedName>
        <fullName evidence="5">Histone-lysine N-methyltransferase NSD-like PHD zinc finger domain-containing protein</fullName>
    </recommendedName>
</protein>
<keyword evidence="2" id="KW-0863">Zinc-finger</keyword>
<keyword evidence="3" id="KW-0862">Zinc</keyword>
<accession>A0ABQ7KV10</accession>
<dbReference type="Proteomes" id="UP000823674">
    <property type="component" value="Chromosome A07"/>
</dbReference>
<organism evidence="6 7">
    <name type="scientific">Brassica rapa subsp. trilocularis</name>
    <dbReference type="NCBI Taxonomy" id="1813537"/>
    <lineage>
        <taxon>Eukaryota</taxon>
        <taxon>Viridiplantae</taxon>
        <taxon>Streptophyta</taxon>
        <taxon>Embryophyta</taxon>
        <taxon>Tracheophyta</taxon>
        <taxon>Spermatophyta</taxon>
        <taxon>Magnoliopsida</taxon>
        <taxon>eudicotyledons</taxon>
        <taxon>Gunneridae</taxon>
        <taxon>Pentapetalae</taxon>
        <taxon>rosids</taxon>
        <taxon>malvids</taxon>
        <taxon>Brassicales</taxon>
        <taxon>Brassicaceae</taxon>
        <taxon>Brassiceae</taxon>
        <taxon>Brassica</taxon>
    </lineage>
</organism>
<evidence type="ECO:0000256" key="4">
    <source>
        <dbReference type="SAM" id="SignalP"/>
    </source>
</evidence>
<feature type="chain" id="PRO_5046815414" description="Histone-lysine N-methyltransferase NSD-like PHD zinc finger domain-containing protein" evidence="4">
    <location>
        <begin position="18"/>
        <end position="144"/>
    </location>
</feature>
<dbReference type="PANTHER" id="PTHR46695:SF17">
    <property type="entry name" value="PHD FINGER FAMILY PROTEIN _ SWIB COMPLEX BAF60B DOMAIN-CONTAINING PROTEIN _ GYF DOMAIN-CONTAINING PROTEIN"/>
    <property type="match status" value="1"/>
</dbReference>
<keyword evidence="7" id="KW-1185">Reference proteome</keyword>
<dbReference type="EMBL" id="JADBGQ010000009">
    <property type="protein sequence ID" value="KAG5377986.1"/>
    <property type="molecule type" value="Genomic_DNA"/>
</dbReference>
<dbReference type="InterPro" id="IPR011011">
    <property type="entry name" value="Znf_FYVE_PHD"/>
</dbReference>
<dbReference type="Gene3D" id="3.30.40.10">
    <property type="entry name" value="Zinc/RING finger domain, C3HC4 (zinc finger)"/>
    <property type="match status" value="1"/>
</dbReference>
<dbReference type="InterPro" id="IPR013083">
    <property type="entry name" value="Znf_RING/FYVE/PHD"/>
</dbReference>
<dbReference type="Pfam" id="PF22908">
    <property type="entry name" value="PHD_NSD"/>
    <property type="match status" value="1"/>
</dbReference>
<keyword evidence="1" id="KW-0479">Metal-binding</keyword>
<evidence type="ECO:0000259" key="5">
    <source>
        <dbReference type="Pfam" id="PF22908"/>
    </source>
</evidence>
<gene>
    <name evidence="6" type="primary">A07p003580.1_BraROA</name>
    <name evidence="6" type="ORF">IGI04_025828</name>
</gene>
<evidence type="ECO:0000313" key="7">
    <source>
        <dbReference type="Proteomes" id="UP000823674"/>
    </source>
</evidence>